<organism evidence="2 3">
    <name type="scientific">Mortierella hygrophila</name>
    <dbReference type="NCBI Taxonomy" id="979708"/>
    <lineage>
        <taxon>Eukaryota</taxon>
        <taxon>Fungi</taxon>
        <taxon>Fungi incertae sedis</taxon>
        <taxon>Mucoromycota</taxon>
        <taxon>Mortierellomycotina</taxon>
        <taxon>Mortierellomycetes</taxon>
        <taxon>Mortierellales</taxon>
        <taxon>Mortierellaceae</taxon>
        <taxon>Mortierella</taxon>
    </lineage>
</organism>
<evidence type="ECO:0000313" key="3">
    <source>
        <dbReference type="Proteomes" id="UP000723463"/>
    </source>
</evidence>
<dbReference type="EMBL" id="JAAAXW010000139">
    <property type="protein sequence ID" value="KAF9542393.1"/>
    <property type="molecule type" value="Genomic_DNA"/>
</dbReference>
<keyword evidence="3" id="KW-1185">Reference proteome</keyword>
<name>A0A9P6F5T2_9FUNG</name>
<comment type="caution">
    <text evidence="2">The sequence shown here is derived from an EMBL/GenBank/DDBJ whole genome shotgun (WGS) entry which is preliminary data.</text>
</comment>
<dbReference type="SUPFAM" id="SSF47095">
    <property type="entry name" value="HMG-box"/>
    <property type="match status" value="1"/>
</dbReference>
<evidence type="ECO:0000313" key="2">
    <source>
        <dbReference type="EMBL" id="KAF9542393.1"/>
    </source>
</evidence>
<evidence type="ECO:0000256" key="1">
    <source>
        <dbReference type="SAM" id="MobiDB-lite"/>
    </source>
</evidence>
<feature type="region of interest" description="Disordered" evidence="1">
    <location>
        <begin position="158"/>
        <end position="228"/>
    </location>
</feature>
<dbReference type="Proteomes" id="UP000723463">
    <property type="component" value="Unassembled WGS sequence"/>
</dbReference>
<reference evidence="2" key="1">
    <citation type="journal article" date="2020" name="Fungal Divers.">
        <title>Resolving the Mortierellaceae phylogeny through synthesis of multi-gene phylogenetics and phylogenomics.</title>
        <authorList>
            <person name="Vandepol N."/>
            <person name="Liber J."/>
            <person name="Desiro A."/>
            <person name="Na H."/>
            <person name="Kennedy M."/>
            <person name="Barry K."/>
            <person name="Grigoriev I.V."/>
            <person name="Miller A.N."/>
            <person name="O'Donnell K."/>
            <person name="Stajich J.E."/>
            <person name="Bonito G."/>
        </authorList>
    </citation>
    <scope>NUCLEOTIDE SEQUENCE</scope>
    <source>
        <strain evidence="2">NRRL 2591</strain>
    </source>
</reference>
<proteinExistence type="predicted"/>
<feature type="region of interest" description="Disordered" evidence="1">
    <location>
        <begin position="62"/>
        <end position="118"/>
    </location>
</feature>
<feature type="compositionally biased region" description="Polar residues" evidence="1">
    <location>
        <begin position="168"/>
        <end position="181"/>
    </location>
</feature>
<gene>
    <name evidence="2" type="ORF">EC957_001969</name>
</gene>
<dbReference type="AlphaFoldDB" id="A0A9P6F5T2"/>
<protein>
    <submittedName>
        <fullName evidence="2">Uncharacterized protein</fullName>
    </submittedName>
</protein>
<dbReference type="InterPro" id="IPR036910">
    <property type="entry name" value="HMG_box_dom_sf"/>
</dbReference>
<feature type="compositionally biased region" description="Low complexity" evidence="1">
    <location>
        <begin position="185"/>
        <end position="210"/>
    </location>
</feature>
<feature type="compositionally biased region" description="Basic and acidic residues" evidence="1">
    <location>
        <begin position="253"/>
        <end position="269"/>
    </location>
</feature>
<feature type="region of interest" description="Disordered" evidence="1">
    <location>
        <begin position="247"/>
        <end position="313"/>
    </location>
</feature>
<accession>A0A9P6F5T2</accession>
<sequence>MLYRRSLYWEHHELFKSKRASGVDISRAISLAWRYESPEVRRKFNYEAELERVRYEQLPSYQRLQSRKRKSEATLMGSTGGEGSSKAKGKGKGKGKAKDAKGNGGDSTIARSGSGLESGLSEAICSTADATASEDSADATMQQWSNSEGGVTVVPEQGMGAEQGGSSGSHALTRTTGTSGAIHTFTSSRSRSSFESSSSSDSSTSLPSLPAFQMQAANGAPATALPDGGAFETMRICEDDGSAQVQDGVILSSHHDNRSHFAADYHQEGEGEGEGDDGHGHGQSDDFVALGEDQIPIKKRKSCQPTDHDHHRK</sequence>
<dbReference type="Gene3D" id="1.10.30.10">
    <property type="entry name" value="High mobility group box domain"/>
    <property type="match status" value="1"/>
</dbReference>